<dbReference type="Proteomes" id="UP000534286">
    <property type="component" value="Unassembled WGS sequence"/>
</dbReference>
<sequence length="216" mass="22554">MKPGGQDAGNRSASRSSPRLPVPVVTERVDGGPPAFEMVVRTVEVAELAIGVAQVEMQGRIETPHGAGDTRLPRPLIGDQVGRLQGAQVPAQLLAHVVLDVGHRVRQRTAVQRVAGRTDLLPQSGEQPPRGLPVAAATQFDALADPGHRRVGLGHPVSSSGGDGAPATVAAGTDTSPTQLTVGVLDPGPEVRRSEWRASCFPPDREPDRGLRETAG</sequence>
<feature type="compositionally biased region" description="Basic and acidic residues" evidence="1">
    <location>
        <begin position="203"/>
        <end position="216"/>
    </location>
</feature>
<evidence type="ECO:0000313" key="2">
    <source>
        <dbReference type="EMBL" id="MBB4937838.1"/>
    </source>
</evidence>
<feature type="region of interest" description="Disordered" evidence="1">
    <location>
        <begin position="1"/>
        <end position="28"/>
    </location>
</feature>
<comment type="caution">
    <text evidence="2">The sequence shown here is derived from an EMBL/GenBank/DDBJ whole genome shotgun (WGS) entry which is preliminary data.</text>
</comment>
<feature type="region of interest" description="Disordered" evidence="1">
    <location>
        <begin position="146"/>
        <end position="216"/>
    </location>
</feature>
<gene>
    <name evidence="2" type="ORF">FHR32_002143</name>
</gene>
<keyword evidence="3" id="KW-1185">Reference proteome</keyword>
<proteinExistence type="predicted"/>
<dbReference type="EMBL" id="JACHJU010000001">
    <property type="protein sequence ID" value="MBB4937838.1"/>
    <property type="molecule type" value="Genomic_DNA"/>
</dbReference>
<dbReference type="AlphaFoldDB" id="A0A7W7RUL0"/>
<evidence type="ECO:0000313" key="3">
    <source>
        <dbReference type="Proteomes" id="UP000534286"/>
    </source>
</evidence>
<protein>
    <submittedName>
        <fullName evidence="2">Uncharacterized protein</fullName>
    </submittedName>
</protein>
<reference evidence="2 3" key="1">
    <citation type="submission" date="2020-08" db="EMBL/GenBank/DDBJ databases">
        <title>Sequencing the genomes of 1000 actinobacteria strains.</title>
        <authorList>
            <person name="Klenk H.-P."/>
        </authorList>
    </citation>
    <scope>NUCLEOTIDE SEQUENCE [LARGE SCALE GENOMIC DNA]</scope>
    <source>
        <strain evidence="2 3">DSM 43023</strain>
    </source>
</reference>
<organism evidence="2 3">
    <name type="scientific">Streptosporangium album</name>
    <dbReference type="NCBI Taxonomy" id="47479"/>
    <lineage>
        <taxon>Bacteria</taxon>
        <taxon>Bacillati</taxon>
        <taxon>Actinomycetota</taxon>
        <taxon>Actinomycetes</taxon>
        <taxon>Streptosporangiales</taxon>
        <taxon>Streptosporangiaceae</taxon>
        <taxon>Streptosporangium</taxon>
    </lineage>
</organism>
<accession>A0A7W7RUL0</accession>
<evidence type="ECO:0000256" key="1">
    <source>
        <dbReference type="SAM" id="MobiDB-lite"/>
    </source>
</evidence>
<name>A0A7W7RUL0_9ACTN</name>